<protein>
    <submittedName>
        <fullName evidence="1">Uncharacterized protein</fullName>
    </submittedName>
</protein>
<organism evidence="1 2">
    <name type="scientific">Rhodocista pekingensis</name>
    <dbReference type="NCBI Taxonomy" id="201185"/>
    <lineage>
        <taxon>Bacteria</taxon>
        <taxon>Pseudomonadati</taxon>
        <taxon>Pseudomonadota</taxon>
        <taxon>Alphaproteobacteria</taxon>
        <taxon>Rhodospirillales</taxon>
        <taxon>Azospirillaceae</taxon>
        <taxon>Rhodocista</taxon>
    </lineage>
</organism>
<proteinExistence type="predicted"/>
<keyword evidence="2" id="KW-1185">Reference proteome</keyword>
<sequence length="73" mass="7614">MNIADMLGTRAPGLPADALIAPERSIGDGMGGKKAPFLRQAIQLDSIDPDVRMSCPLSGEASHFVMSSGQAPF</sequence>
<evidence type="ECO:0000313" key="2">
    <source>
        <dbReference type="Proteomes" id="UP001596456"/>
    </source>
</evidence>
<reference evidence="2" key="1">
    <citation type="journal article" date="2019" name="Int. J. Syst. Evol. Microbiol.">
        <title>The Global Catalogue of Microorganisms (GCM) 10K type strain sequencing project: providing services to taxonomists for standard genome sequencing and annotation.</title>
        <authorList>
            <consortium name="The Broad Institute Genomics Platform"/>
            <consortium name="The Broad Institute Genome Sequencing Center for Infectious Disease"/>
            <person name="Wu L."/>
            <person name="Ma J."/>
        </authorList>
    </citation>
    <scope>NUCLEOTIDE SEQUENCE [LARGE SCALE GENOMIC DNA]</scope>
    <source>
        <strain evidence="2">CGMCC 1.16275</strain>
    </source>
</reference>
<gene>
    <name evidence="1" type="ORF">ACFQPS_13010</name>
</gene>
<dbReference type="EMBL" id="JBHTCM010000012">
    <property type="protein sequence ID" value="MFC7334085.1"/>
    <property type="molecule type" value="Genomic_DNA"/>
</dbReference>
<name>A0ABW2KXN1_9PROT</name>
<dbReference type="Proteomes" id="UP001596456">
    <property type="component" value="Unassembled WGS sequence"/>
</dbReference>
<evidence type="ECO:0000313" key="1">
    <source>
        <dbReference type="EMBL" id="MFC7334085.1"/>
    </source>
</evidence>
<comment type="caution">
    <text evidence="1">The sequence shown here is derived from an EMBL/GenBank/DDBJ whole genome shotgun (WGS) entry which is preliminary data.</text>
</comment>
<dbReference type="RefSeq" id="WP_377359633.1">
    <property type="nucleotide sequence ID" value="NZ_JBHTCM010000012.1"/>
</dbReference>
<accession>A0ABW2KXN1</accession>